<dbReference type="EMBL" id="JAXBLV010000219">
    <property type="protein sequence ID" value="MDY3562640.1"/>
    <property type="molecule type" value="Genomic_DNA"/>
</dbReference>
<gene>
    <name evidence="2" type="ORF">R5W23_004106</name>
</gene>
<dbReference type="Proteomes" id="UP001272242">
    <property type="component" value="Unassembled WGS sequence"/>
</dbReference>
<feature type="region of interest" description="Disordered" evidence="1">
    <location>
        <begin position="1"/>
        <end position="42"/>
    </location>
</feature>
<evidence type="ECO:0000256" key="1">
    <source>
        <dbReference type="SAM" id="MobiDB-lite"/>
    </source>
</evidence>
<proteinExistence type="predicted"/>
<name>A0ABU5F5P3_9BACT</name>
<keyword evidence="3" id="KW-1185">Reference proteome</keyword>
<evidence type="ECO:0000313" key="2">
    <source>
        <dbReference type="EMBL" id="MDY3562640.1"/>
    </source>
</evidence>
<accession>A0ABU5F5P3</accession>
<comment type="caution">
    <text evidence="2">The sequence shown here is derived from an EMBL/GenBank/DDBJ whole genome shotgun (WGS) entry which is preliminary data.</text>
</comment>
<sequence length="42" mass="4662">MPTAEPKPKAQKKTSRCWPSYEPTPGKKPFTKGSCKPKAKKS</sequence>
<dbReference type="RefSeq" id="WP_320688949.1">
    <property type="nucleotide sequence ID" value="NZ_JAXBLV010000219.1"/>
</dbReference>
<protein>
    <submittedName>
        <fullName evidence="2">Uncharacterized protein</fullName>
    </submittedName>
</protein>
<evidence type="ECO:0000313" key="3">
    <source>
        <dbReference type="Proteomes" id="UP001272242"/>
    </source>
</evidence>
<reference evidence="3" key="1">
    <citation type="journal article" date="2023" name="Mar. Drugs">
        <title>Gemmata algarum, a Novel Planctomycete Isolated from an Algal Mat, Displays Antimicrobial Activity.</title>
        <authorList>
            <person name="Kumar G."/>
            <person name="Kallscheuer N."/>
            <person name="Kashif M."/>
            <person name="Ahamad S."/>
            <person name="Jagadeeshwari U."/>
            <person name="Pannikurungottu S."/>
            <person name="Haufschild T."/>
            <person name="Kabuu M."/>
            <person name="Sasikala C."/>
            <person name="Jogler C."/>
            <person name="Ramana C."/>
        </authorList>
    </citation>
    <scope>NUCLEOTIDE SEQUENCE [LARGE SCALE GENOMIC DNA]</scope>
    <source>
        <strain evidence="3">JC673</strain>
    </source>
</reference>
<organism evidence="2 3">
    <name type="scientific">Gemmata algarum</name>
    <dbReference type="NCBI Taxonomy" id="2975278"/>
    <lineage>
        <taxon>Bacteria</taxon>
        <taxon>Pseudomonadati</taxon>
        <taxon>Planctomycetota</taxon>
        <taxon>Planctomycetia</taxon>
        <taxon>Gemmatales</taxon>
        <taxon>Gemmataceae</taxon>
        <taxon>Gemmata</taxon>
    </lineage>
</organism>